<comment type="caution">
    <text evidence="1">The sequence shown here is derived from an EMBL/GenBank/DDBJ whole genome shotgun (WGS) entry which is preliminary data.</text>
</comment>
<gene>
    <name evidence="1" type="ORF">FBEOM_9606</name>
</gene>
<sequence>METDRSITSGKSSLPIEIVLLVIESLVPQNDKAQPILYTSHPTAQLLLSFTRVSEATYPTACKLLWQNCLYIDTKSKLRRFRRFLSQKSPITGQTLCEAYGSARLYLNPLHYRSDTASAFETFSLPSSPLDVDLDNDLPDDCSDAWTDISSNRSQIIRFHAAPEPPRSGSPVDVAYSQYSTHDWKDKPMQDLQTIHILKDVLLTLAPVLKTLIVDMPLTTLNPFKHIRFVKPLRQAFEALVNIEELISVKDELYISTEASLSPSQPEVWSLWPKLRRLCLYNVLVDEHLWRNMASCPQLETALFIRQDPNEEDLSKDDIKGAWAGAWATANSQATSDGELVYQGPEITIAFGNWPPGLPDFSHMLPDWQKIDPCNKINVLNVATHAKNDRRARERGPIASCQDWMRDKALGDTLWTEVKVNGWAPFTPMIFEDGLVDEDGNMWTDEIDESPWFDGDKRLWL</sequence>
<name>A0A9P5ACW8_9HYPO</name>
<reference evidence="1" key="1">
    <citation type="journal article" date="2017" name="Mycologia">
        <title>Fusarium algeriense, sp. nov., a novel toxigenic crown rot pathogen of durum wheat from Algeria is nested in the Fusarium burgessii species complex.</title>
        <authorList>
            <person name="Laraba I."/>
            <person name="Keddad A."/>
            <person name="Boureghda H."/>
            <person name="Abdallah N."/>
            <person name="Vaughan M.M."/>
            <person name="Proctor R.H."/>
            <person name="Busman M."/>
            <person name="O'Donnell K."/>
        </authorList>
    </citation>
    <scope>NUCLEOTIDE SEQUENCE</scope>
    <source>
        <strain evidence="1">NRRL 25174</strain>
    </source>
</reference>
<evidence type="ECO:0000313" key="1">
    <source>
        <dbReference type="EMBL" id="KAF4336525.1"/>
    </source>
</evidence>
<dbReference type="OrthoDB" id="6365676at2759"/>
<keyword evidence="2" id="KW-1185">Reference proteome</keyword>
<reference evidence="1" key="2">
    <citation type="submission" date="2020-02" db="EMBL/GenBank/DDBJ databases">
        <title>Identification and distribution of gene clusters putatively required for synthesis of sphingolipid metabolism inhibitors in phylogenetically diverse species of the filamentous fungus Fusarium.</title>
        <authorList>
            <person name="Kim H.-S."/>
            <person name="Busman M."/>
            <person name="Brown D.W."/>
            <person name="Divon H."/>
            <person name="Uhlig S."/>
            <person name="Proctor R.H."/>
        </authorList>
    </citation>
    <scope>NUCLEOTIDE SEQUENCE</scope>
    <source>
        <strain evidence="1">NRRL 25174</strain>
    </source>
</reference>
<dbReference type="AlphaFoldDB" id="A0A9P5ACW8"/>
<dbReference type="EMBL" id="PVQB02000489">
    <property type="protein sequence ID" value="KAF4336525.1"/>
    <property type="molecule type" value="Genomic_DNA"/>
</dbReference>
<evidence type="ECO:0000313" key="2">
    <source>
        <dbReference type="Proteomes" id="UP000730481"/>
    </source>
</evidence>
<protein>
    <submittedName>
        <fullName evidence="1">Uncharacterized protein</fullName>
    </submittedName>
</protein>
<organism evidence="1 2">
    <name type="scientific">Fusarium beomiforme</name>
    <dbReference type="NCBI Taxonomy" id="44412"/>
    <lineage>
        <taxon>Eukaryota</taxon>
        <taxon>Fungi</taxon>
        <taxon>Dikarya</taxon>
        <taxon>Ascomycota</taxon>
        <taxon>Pezizomycotina</taxon>
        <taxon>Sordariomycetes</taxon>
        <taxon>Hypocreomycetidae</taxon>
        <taxon>Hypocreales</taxon>
        <taxon>Nectriaceae</taxon>
        <taxon>Fusarium</taxon>
        <taxon>Fusarium burgessii species complex</taxon>
    </lineage>
</organism>
<accession>A0A9P5ACW8</accession>
<dbReference type="Proteomes" id="UP000730481">
    <property type="component" value="Unassembled WGS sequence"/>
</dbReference>
<proteinExistence type="predicted"/>